<proteinExistence type="predicted"/>
<dbReference type="Proteomes" id="UP000008983">
    <property type="component" value="Unassembled WGS sequence"/>
</dbReference>
<dbReference type="PANTHER" id="PTHR23327">
    <property type="entry name" value="RING FINGER PROTEIN 127"/>
    <property type="match status" value="1"/>
</dbReference>
<evidence type="ECO:0000256" key="3">
    <source>
        <dbReference type="ARBA" id="ARBA00022833"/>
    </source>
</evidence>
<feature type="domain" description="RING-type" evidence="5">
    <location>
        <begin position="7"/>
        <end position="45"/>
    </location>
</feature>
<dbReference type="Gene3D" id="3.30.40.10">
    <property type="entry name" value="Zinc/RING finger domain, C3HC4 (zinc finger)"/>
    <property type="match status" value="1"/>
</dbReference>
<gene>
    <name evidence="6" type="ORF">IMG5_117190</name>
</gene>
<organism evidence="6 7">
    <name type="scientific">Ichthyophthirius multifiliis</name>
    <name type="common">White spot disease agent</name>
    <name type="synonym">Ich</name>
    <dbReference type="NCBI Taxonomy" id="5932"/>
    <lineage>
        <taxon>Eukaryota</taxon>
        <taxon>Sar</taxon>
        <taxon>Alveolata</taxon>
        <taxon>Ciliophora</taxon>
        <taxon>Intramacronucleata</taxon>
        <taxon>Oligohymenophorea</taxon>
        <taxon>Hymenostomatida</taxon>
        <taxon>Ophryoglenina</taxon>
        <taxon>Ichthyophthirius</taxon>
    </lineage>
</organism>
<evidence type="ECO:0000256" key="4">
    <source>
        <dbReference type="PROSITE-ProRule" id="PRU00175"/>
    </source>
</evidence>
<evidence type="ECO:0000313" key="6">
    <source>
        <dbReference type="EMBL" id="EGR31126.1"/>
    </source>
</evidence>
<keyword evidence="7" id="KW-1185">Reference proteome</keyword>
<dbReference type="InterPro" id="IPR017907">
    <property type="entry name" value="Znf_RING_CS"/>
</dbReference>
<keyword evidence="1" id="KW-0479">Metal-binding</keyword>
<keyword evidence="2 4" id="KW-0863">Zinc-finger</keyword>
<dbReference type="SUPFAM" id="SSF57850">
    <property type="entry name" value="RING/U-box"/>
    <property type="match status" value="1"/>
</dbReference>
<accession>G0QUH5</accession>
<evidence type="ECO:0000256" key="2">
    <source>
        <dbReference type="ARBA" id="ARBA00022771"/>
    </source>
</evidence>
<dbReference type="EMBL" id="GL983913">
    <property type="protein sequence ID" value="EGR31126.1"/>
    <property type="molecule type" value="Genomic_DNA"/>
</dbReference>
<evidence type="ECO:0000259" key="5">
    <source>
        <dbReference type="PROSITE" id="PS50089"/>
    </source>
</evidence>
<dbReference type="GeneID" id="14907261"/>
<protein>
    <submittedName>
        <fullName evidence="6">Zinc finger family protein, putative</fullName>
    </submittedName>
</protein>
<keyword evidence="3" id="KW-0862">Zinc</keyword>
<dbReference type="GO" id="GO:0008270">
    <property type="term" value="F:zinc ion binding"/>
    <property type="evidence" value="ECO:0007669"/>
    <property type="project" value="UniProtKB-KW"/>
</dbReference>
<dbReference type="AlphaFoldDB" id="G0QUH5"/>
<evidence type="ECO:0000313" key="7">
    <source>
        <dbReference type="Proteomes" id="UP000008983"/>
    </source>
</evidence>
<dbReference type="PROSITE" id="PS00518">
    <property type="entry name" value="ZF_RING_1"/>
    <property type="match status" value="1"/>
</dbReference>
<evidence type="ECO:0000256" key="1">
    <source>
        <dbReference type="ARBA" id="ARBA00022723"/>
    </source>
</evidence>
<dbReference type="InterPro" id="IPR013083">
    <property type="entry name" value="Znf_RING/FYVE/PHD"/>
</dbReference>
<name>G0QUH5_ICHMU</name>
<sequence>MNQVPECIICQDIYYTPVTLHCGHTFCKECAIQSLLIKPLCPMCRTPTIGNPQNLRPNTTLMNTNDEIFQDIFEDGFEFSVCEGVEQHVAIIIL</sequence>
<dbReference type="OrthoDB" id="6105938at2759"/>
<dbReference type="RefSeq" id="XP_004034612.1">
    <property type="nucleotide sequence ID" value="XM_004034564.1"/>
</dbReference>
<dbReference type="Pfam" id="PF13923">
    <property type="entry name" value="zf-C3HC4_2"/>
    <property type="match status" value="1"/>
</dbReference>
<dbReference type="SMART" id="SM00184">
    <property type="entry name" value="RING"/>
    <property type="match status" value="1"/>
</dbReference>
<dbReference type="STRING" id="857967.G0QUH5"/>
<dbReference type="InterPro" id="IPR001841">
    <property type="entry name" value="Znf_RING"/>
</dbReference>
<reference evidence="6 7" key="1">
    <citation type="submission" date="2011-07" db="EMBL/GenBank/DDBJ databases">
        <authorList>
            <person name="Coyne R."/>
            <person name="Brami D."/>
            <person name="Johnson J."/>
            <person name="Hostetler J."/>
            <person name="Hannick L."/>
            <person name="Clark T."/>
            <person name="Cassidy-Hanley D."/>
            <person name="Inman J."/>
        </authorList>
    </citation>
    <scope>NUCLEOTIDE SEQUENCE [LARGE SCALE GENOMIC DNA]</scope>
    <source>
        <strain evidence="6 7">G5</strain>
    </source>
</reference>
<dbReference type="InParanoid" id="G0QUH5"/>
<dbReference type="PROSITE" id="PS50089">
    <property type="entry name" value="ZF_RING_2"/>
    <property type="match status" value="1"/>
</dbReference>